<comment type="caution">
    <text evidence="14">The sequence shown here is derived from an EMBL/GenBank/DDBJ whole genome shotgun (WGS) entry which is preliminary data.</text>
</comment>
<evidence type="ECO:0008006" key="16">
    <source>
        <dbReference type="Google" id="ProtNLM"/>
    </source>
</evidence>
<evidence type="ECO:0000256" key="3">
    <source>
        <dbReference type="ARBA" id="ARBA00004721"/>
    </source>
</evidence>
<organism evidence="14 15">
    <name type="scientific">Collybiopsis confluens</name>
    <dbReference type="NCBI Taxonomy" id="2823264"/>
    <lineage>
        <taxon>Eukaryota</taxon>
        <taxon>Fungi</taxon>
        <taxon>Dikarya</taxon>
        <taxon>Basidiomycota</taxon>
        <taxon>Agaricomycotina</taxon>
        <taxon>Agaricomycetes</taxon>
        <taxon>Agaricomycetidae</taxon>
        <taxon>Agaricales</taxon>
        <taxon>Marasmiineae</taxon>
        <taxon>Omphalotaceae</taxon>
        <taxon>Collybiopsis</taxon>
    </lineage>
</organism>
<dbReference type="GO" id="GO:0004497">
    <property type="term" value="F:monooxygenase activity"/>
    <property type="evidence" value="ECO:0007669"/>
    <property type="project" value="UniProtKB-KW"/>
</dbReference>
<keyword evidence="15" id="KW-1185">Reference proteome</keyword>
<dbReference type="PANTHER" id="PTHR24305">
    <property type="entry name" value="CYTOCHROME P450"/>
    <property type="match status" value="1"/>
</dbReference>
<dbReference type="Gene3D" id="1.10.630.10">
    <property type="entry name" value="Cytochrome P450"/>
    <property type="match status" value="1"/>
</dbReference>
<comment type="cofactor">
    <cofactor evidence="1 13">
        <name>heme</name>
        <dbReference type="ChEBI" id="CHEBI:30413"/>
    </cofactor>
</comment>
<evidence type="ECO:0000256" key="7">
    <source>
        <dbReference type="ARBA" id="ARBA00022723"/>
    </source>
</evidence>
<dbReference type="GO" id="GO:0005506">
    <property type="term" value="F:iron ion binding"/>
    <property type="evidence" value="ECO:0007669"/>
    <property type="project" value="InterPro"/>
</dbReference>
<dbReference type="EMBL" id="JAACJN010000192">
    <property type="protein sequence ID" value="KAF5363008.1"/>
    <property type="molecule type" value="Genomic_DNA"/>
</dbReference>
<feature type="binding site" description="axial binding residue" evidence="13">
    <location>
        <position position="476"/>
    </location>
    <ligand>
        <name>heme</name>
        <dbReference type="ChEBI" id="CHEBI:30413"/>
    </ligand>
    <ligandPart>
        <name>Fe</name>
        <dbReference type="ChEBI" id="CHEBI:18248"/>
    </ligandPart>
</feature>
<gene>
    <name evidence="14" type="ORF">D9757_013372</name>
</gene>
<evidence type="ECO:0000256" key="4">
    <source>
        <dbReference type="ARBA" id="ARBA00010617"/>
    </source>
</evidence>
<dbReference type="InterPro" id="IPR001128">
    <property type="entry name" value="Cyt_P450"/>
</dbReference>
<proteinExistence type="inferred from homology"/>
<dbReference type="Proteomes" id="UP000518752">
    <property type="component" value="Unassembled WGS sequence"/>
</dbReference>
<dbReference type="GO" id="GO:0016705">
    <property type="term" value="F:oxidoreductase activity, acting on paired donors, with incorporation or reduction of molecular oxygen"/>
    <property type="evidence" value="ECO:0007669"/>
    <property type="project" value="InterPro"/>
</dbReference>
<comment type="pathway">
    <text evidence="3">Secondary metabolite biosynthesis; terpenoid biosynthesis.</text>
</comment>
<comment type="subcellular location">
    <subcellularLocation>
        <location evidence="2">Membrane</location>
    </subcellularLocation>
</comment>
<dbReference type="InterPro" id="IPR050121">
    <property type="entry name" value="Cytochrome_P450_monoxygenase"/>
</dbReference>
<comment type="similarity">
    <text evidence="4">Belongs to the cytochrome P450 family.</text>
</comment>
<protein>
    <recommendedName>
        <fullName evidence="16">Cytochrome P450</fullName>
    </recommendedName>
</protein>
<keyword evidence="12" id="KW-0472">Membrane</keyword>
<evidence type="ECO:0000256" key="6">
    <source>
        <dbReference type="ARBA" id="ARBA00022692"/>
    </source>
</evidence>
<dbReference type="SUPFAM" id="SSF48264">
    <property type="entry name" value="Cytochrome P450"/>
    <property type="match status" value="1"/>
</dbReference>
<dbReference type="PRINTS" id="PR00465">
    <property type="entry name" value="EP450IV"/>
</dbReference>
<evidence type="ECO:0000256" key="10">
    <source>
        <dbReference type="ARBA" id="ARBA00023004"/>
    </source>
</evidence>
<dbReference type="Pfam" id="PF00067">
    <property type="entry name" value="p450"/>
    <property type="match status" value="1"/>
</dbReference>
<dbReference type="AlphaFoldDB" id="A0A8H5LMW6"/>
<name>A0A8H5LMW6_9AGAR</name>
<dbReference type="PRINTS" id="PR00385">
    <property type="entry name" value="P450"/>
</dbReference>
<dbReference type="GO" id="GO:0020037">
    <property type="term" value="F:heme binding"/>
    <property type="evidence" value="ECO:0007669"/>
    <property type="project" value="InterPro"/>
</dbReference>
<keyword evidence="11" id="KW-0503">Monooxygenase</keyword>
<reference evidence="14 15" key="1">
    <citation type="journal article" date="2020" name="ISME J.">
        <title>Uncovering the hidden diversity of litter-decomposition mechanisms in mushroom-forming fungi.</title>
        <authorList>
            <person name="Floudas D."/>
            <person name="Bentzer J."/>
            <person name="Ahren D."/>
            <person name="Johansson T."/>
            <person name="Persson P."/>
            <person name="Tunlid A."/>
        </authorList>
    </citation>
    <scope>NUCLEOTIDE SEQUENCE [LARGE SCALE GENOMIC DNA]</scope>
    <source>
        <strain evidence="14 15">CBS 406.79</strain>
    </source>
</reference>
<evidence type="ECO:0000313" key="14">
    <source>
        <dbReference type="EMBL" id="KAF5363008.1"/>
    </source>
</evidence>
<keyword evidence="5 13" id="KW-0349">Heme</keyword>
<keyword evidence="9" id="KW-0560">Oxidoreductase</keyword>
<keyword evidence="8" id="KW-1133">Transmembrane helix</keyword>
<dbReference type="CDD" id="cd11069">
    <property type="entry name" value="CYP_FUM15-like"/>
    <property type="match status" value="1"/>
</dbReference>
<keyword evidence="7 13" id="KW-0479">Metal-binding</keyword>
<evidence type="ECO:0000256" key="2">
    <source>
        <dbReference type="ARBA" id="ARBA00004370"/>
    </source>
</evidence>
<evidence type="ECO:0000256" key="1">
    <source>
        <dbReference type="ARBA" id="ARBA00001971"/>
    </source>
</evidence>
<evidence type="ECO:0000256" key="12">
    <source>
        <dbReference type="ARBA" id="ARBA00023136"/>
    </source>
</evidence>
<evidence type="ECO:0000256" key="5">
    <source>
        <dbReference type="ARBA" id="ARBA00022617"/>
    </source>
</evidence>
<keyword evidence="6" id="KW-0812">Transmembrane</keyword>
<accession>A0A8H5LMW6</accession>
<dbReference type="GO" id="GO:0016020">
    <property type="term" value="C:membrane"/>
    <property type="evidence" value="ECO:0007669"/>
    <property type="project" value="UniProtKB-SubCell"/>
</dbReference>
<evidence type="ECO:0000256" key="11">
    <source>
        <dbReference type="ARBA" id="ARBA00023033"/>
    </source>
</evidence>
<keyword evidence="10 13" id="KW-0408">Iron</keyword>
<dbReference type="InterPro" id="IPR036396">
    <property type="entry name" value="Cyt_P450_sf"/>
</dbReference>
<dbReference type="InterPro" id="IPR002403">
    <property type="entry name" value="Cyt_P450_E_grp-IV"/>
</dbReference>
<evidence type="ECO:0000256" key="9">
    <source>
        <dbReference type="ARBA" id="ARBA00023002"/>
    </source>
</evidence>
<evidence type="ECO:0000313" key="15">
    <source>
        <dbReference type="Proteomes" id="UP000518752"/>
    </source>
</evidence>
<evidence type="ECO:0000256" key="8">
    <source>
        <dbReference type="ARBA" id="ARBA00022989"/>
    </source>
</evidence>
<dbReference type="PANTHER" id="PTHR24305:SF166">
    <property type="entry name" value="CYTOCHROME P450 12A4, MITOCHONDRIAL-RELATED"/>
    <property type="match status" value="1"/>
</dbReference>
<sequence length="540" mass="61078">MYTIAQLLASILGTLAAYGLLLVTRYSYQQWTSPLQYLPGPPNSSWLYGNSKEIQSSPPSVLHEKWIEEYGITHVYKWFFTHRLYTLDVKAMNHVLTSGPYDYQKPGFLRRVLSDLLGAGLLVQENEQHRNQRKILNPAFGTAQIREMSDIFVEESLHLRDIWASQIGADDKRVRLDVQLWLSRMTLDVIGRAGFNYRFNALDSVEPDPLNKAFSTVFGTANRITLWNVLQNFLPVLRVFPTKSRAAMQESQAIMGRIGRELLQESKKYLYATGEKGDSWRARDLLSLLVRSNMSQDISENQRMTDEDVLAQIPTFLTAGHETSSSATTWTLFALCQDKEIQHKLRQELLKVATESPTMDVLNSLPYLDAVVRESLRLHAPVSATSRVATKDDFLPLATPFTDKKGAVHDSIRVRKGDTLLIPIRAMNRSKTYWGEDAQEFKPERWITPGGIPSATSAIPGIWGNMMTFLGGPHSCIGYRFALVEIKALLFTLVRSFEFELAVAEDDVVGKSSLVVRPHLKSEPEKGSQLPLWIKPYVPS</sequence>
<dbReference type="OrthoDB" id="1470350at2759"/>
<evidence type="ECO:0000256" key="13">
    <source>
        <dbReference type="PIRSR" id="PIRSR602403-1"/>
    </source>
</evidence>